<comment type="similarity">
    <text evidence="1">Belongs to the phD/YefM antitoxin family.</text>
</comment>
<gene>
    <name evidence="2" type="ORF">BIFGAL_02644</name>
</gene>
<reference evidence="2 3" key="1">
    <citation type="submission" date="2009-11" db="EMBL/GenBank/DDBJ databases">
        <authorList>
            <person name="Weinstock G."/>
            <person name="Sodergren E."/>
            <person name="Clifton S."/>
            <person name="Fulton L."/>
            <person name="Fulton B."/>
            <person name="Courtney L."/>
            <person name="Fronick C."/>
            <person name="Harrison M."/>
            <person name="Strong C."/>
            <person name="Farmer C."/>
            <person name="Delahaunty K."/>
            <person name="Markovic C."/>
            <person name="Hall O."/>
            <person name="Minx P."/>
            <person name="Tomlinson C."/>
            <person name="Mitreva M."/>
            <person name="Nelson J."/>
            <person name="Hou S."/>
            <person name="Wollam A."/>
            <person name="Pepin K.H."/>
            <person name="Johnson M."/>
            <person name="Bhonagiri V."/>
            <person name="Nash W.E."/>
            <person name="Warren W."/>
            <person name="Chinwalla A."/>
            <person name="Mardis E.R."/>
            <person name="Wilson R.K."/>
        </authorList>
    </citation>
    <scope>NUCLEOTIDE SEQUENCE [LARGE SCALE GENOMIC DNA]</scope>
    <source>
        <strain evidence="2 3">DSM 20093</strain>
    </source>
</reference>
<dbReference type="Proteomes" id="UP000003656">
    <property type="component" value="Unassembled WGS sequence"/>
</dbReference>
<sequence>MFLTIIEISLEYVGAVMAYMASFTDARINFTQITDLVMNKHISVTVFKRNKPAFKIVPITDGASDETAEYLSLVSDH</sequence>
<proteinExistence type="inferred from homology"/>
<accession>D1NS88</accession>
<dbReference type="AlphaFoldDB" id="D1NS88"/>
<evidence type="ECO:0000256" key="1">
    <source>
        <dbReference type="ARBA" id="ARBA00009981"/>
    </source>
</evidence>
<evidence type="ECO:0000313" key="3">
    <source>
        <dbReference type="Proteomes" id="UP000003656"/>
    </source>
</evidence>
<protein>
    <submittedName>
        <fullName evidence="2">Prevent-host-death family protein</fullName>
    </submittedName>
</protein>
<organism evidence="2 3">
    <name type="scientific">Bifidobacterium gallicum DSM 20093 = LMG 11596</name>
    <dbReference type="NCBI Taxonomy" id="561180"/>
    <lineage>
        <taxon>Bacteria</taxon>
        <taxon>Bacillati</taxon>
        <taxon>Actinomycetota</taxon>
        <taxon>Actinomycetes</taxon>
        <taxon>Bifidobacteriales</taxon>
        <taxon>Bifidobacteriaceae</taxon>
        <taxon>Bifidobacterium</taxon>
    </lineage>
</organism>
<dbReference type="NCBIfam" id="TIGR01552">
    <property type="entry name" value="phd_fam"/>
    <property type="match status" value="1"/>
</dbReference>
<dbReference type="InterPro" id="IPR036165">
    <property type="entry name" value="YefM-like_sf"/>
</dbReference>
<name>D1NS88_9BIFI</name>
<evidence type="ECO:0000313" key="2">
    <source>
        <dbReference type="EMBL" id="EFA23540.1"/>
    </source>
</evidence>
<dbReference type="SUPFAM" id="SSF143120">
    <property type="entry name" value="YefM-like"/>
    <property type="match status" value="1"/>
</dbReference>
<dbReference type="EMBL" id="ABXB03000001">
    <property type="protein sequence ID" value="EFA23540.1"/>
    <property type="molecule type" value="Genomic_DNA"/>
</dbReference>
<comment type="caution">
    <text evidence="2">The sequence shown here is derived from an EMBL/GenBank/DDBJ whole genome shotgun (WGS) entry which is preliminary data.</text>
</comment>
<dbReference type="OrthoDB" id="3196964at2"/>